<evidence type="ECO:0000256" key="1">
    <source>
        <dbReference type="SAM" id="Phobius"/>
    </source>
</evidence>
<organism evidence="2 3">
    <name type="scientific">Atopomonas hussainii</name>
    <dbReference type="NCBI Taxonomy" id="1429083"/>
    <lineage>
        <taxon>Bacteria</taxon>
        <taxon>Pseudomonadati</taxon>
        <taxon>Pseudomonadota</taxon>
        <taxon>Gammaproteobacteria</taxon>
        <taxon>Pseudomonadales</taxon>
        <taxon>Pseudomonadaceae</taxon>
        <taxon>Atopomonas</taxon>
    </lineage>
</organism>
<feature type="transmembrane region" description="Helical" evidence="1">
    <location>
        <begin position="12"/>
        <end position="31"/>
    </location>
</feature>
<keyword evidence="1" id="KW-0472">Membrane</keyword>
<evidence type="ECO:0000313" key="2">
    <source>
        <dbReference type="EMBL" id="SEK36285.1"/>
    </source>
</evidence>
<reference evidence="2 3" key="1">
    <citation type="submission" date="2016-10" db="EMBL/GenBank/DDBJ databases">
        <authorList>
            <person name="de Groot N.N."/>
        </authorList>
    </citation>
    <scope>NUCLEOTIDE SEQUENCE [LARGE SCALE GENOMIC DNA]</scope>
    <source>
        <strain evidence="2 3">JCM 19513</strain>
    </source>
</reference>
<proteinExistence type="predicted"/>
<accession>A0A1H7GK97</accession>
<dbReference type="EMBL" id="FOAS01000002">
    <property type="protein sequence ID" value="SEK36285.1"/>
    <property type="molecule type" value="Genomic_DNA"/>
</dbReference>
<keyword evidence="1" id="KW-0812">Transmembrane</keyword>
<protein>
    <submittedName>
        <fullName evidence="2">Uncharacterized protein</fullName>
    </submittedName>
</protein>
<keyword evidence="1" id="KW-1133">Transmembrane helix</keyword>
<gene>
    <name evidence="2" type="ORF">SAMN05216214_10250</name>
</gene>
<dbReference type="Proteomes" id="UP000185766">
    <property type="component" value="Unassembled WGS sequence"/>
</dbReference>
<sequence length="32" mass="3498">MSQQQQKAVRQVGVVAVAIYLLLILPNLSAVF</sequence>
<evidence type="ECO:0000313" key="3">
    <source>
        <dbReference type="Proteomes" id="UP000185766"/>
    </source>
</evidence>
<keyword evidence="3" id="KW-1185">Reference proteome</keyword>
<dbReference type="AlphaFoldDB" id="A0A1H7GK97"/>
<name>A0A1H7GK97_9GAMM</name>